<feature type="chain" id="PRO_5010173136" description="Lipoprotein" evidence="1">
    <location>
        <begin position="22"/>
        <end position="50"/>
    </location>
</feature>
<sequence length="50" mass="5250">MKSLKLFMLVVMLAGITGCLSISTDKSGPPGPKGDPGTSEKIIVVPEKDY</sequence>
<dbReference type="AlphaFoldDB" id="A0A1I4Z509"/>
<feature type="signal peptide" evidence="1">
    <location>
        <begin position="1"/>
        <end position="21"/>
    </location>
</feature>
<accession>A0A1I4Z509</accession>
<evidence type="ECO:0000313" key="2">
    <source>
        <dbReference type="EMBL" id="SFN45361.1"/>
    </source>
</evidence>
<evidence type="ECO:0000256" key="1">
    <source>
        <dbReference type="SAM" id="SignalP"/>
    </source>
</evidence>
<gene>
    <name evidence="2" type="ORF">SAMN05216386_1033</name>
</gene>
<keyword evidence="1" id="KW-0732">Signal</keyword>
<dbReference type="EMBL" id="FOVJ01000001">
    <property type="protein sequence ID" value="SFN45361.1"/>
    <property type="molecule type" value="Genomic_DNA"/>
</dbReference>
<name>A0A1I4Z509_9PROT</name>
<keyword evidence="3" id="KW-1185">Reference proteome</keyword>
<reference evidence="3" key="1">
    <citation type="submission" date="2016-10" db="EMBL/GenBank/DDBJ databases">
        <authorList>
            <person name="Varghese N."/>
        </authorList>
    </citation>
    <scope>NUCLEOTIDE SEQUENCE [LARGE SCALE GENOMIC DNA]</scope>
    <source>
        <strain evidence="3">Nsp8</strain>
    </source>
</reference>
<dbReference type="PROSITE" id="PS51257">
    <property type="entry name" value="PROKAR_LIPOPROTEIN"/>
    <property type="match status" value="1"/>
</dbReference>
<protein>
    <recommendedName>
        <fullName evidence="4">Lipoprotein</fullName>
    </recommendedName>
</protein>
<organism evidence="2 3">
    <name type="scientific">Nitrosospira briensis</name>
    <dbReference type="NCBI Taxonomy" id="35799"/>
    <lineage>
        <taxon>Bacteria</taxon>
        <taxon>Pseudomonadati</taxon>
        <taxon>Pseudomonadota</taxon>
        <taxon>Betaproteobacteria</taxon>
        <taxon>Nitrosomonadales</taxon>
        <taxon>Nitrosomonadaceae</taxon>
        <taxon>Nitrosospira</taxon>
    </lineage>
</organism>
<dbReference type="RefSeq" id="WP_177186910.1">
    <property type="nucleotide sequence ID" value="NZ_FOVJ01000001.1"/>
</dbReference>
<proteinExistence type="predicted"/>
<evidence type="ECO:0000313" key="3">
    <source>
        <dbReference type="Proteomes" id="UP000183107"/>
    </source>
</evidence>
<dbReference type="Proteomes" id="UP000183107">
    <property type="component" value="Unassembled WGS sequence"/>
</dbReference>
<evidence type="ECO:0008006" key="4">
    <source>
        <dbReference type="Google" id="ProtNLM"/>
    </source>
</evidence>